<feature type="compositionally biased region" description="Basic residues" evidence="2">
    <location>
        <begin position="62"/>
        <end position="88"/>
    </location>
</feature>
<comment type="caution">
    <text evidence="4">The sequence shown here is derived from an EMBL/GenBank/DDBJ whole genome shotgun (WGS) entry which is preliminary data.</text>
</comment>
<dbReference type="PANTHER" id="PTHR11675:SF126">
    <property type="entry name" value="RICIN B LECTIN DOMAIN-CONTAINING PROTEIN"/>
    <property type="match status" value="1"/>
</dbReference>
<reference evidence="4 5" key="1">
    <citation type="journal article" date="2021" name="Elife">
        <title>Chloroplast acquisition without the gene transfer in kleptoplastic sea slugs, Plakobranchus ocellatus.</title>
        <authorList>
            <person name="Maeda T."/>
            <person name="Takahashi S."/>
            <person name="Yoshida T."/>
            <person name="Shimamura S."/>
            <person name="Takaki Y."/>
            <person name="Nagai Y."/>
            <person name="Toyoda A."/>
            <person name="Suzuki Y."/>
            <person name="Arimoto A."/>
            <person name="Ishii H."/>
            <person name="Satoh N."/>
            <person name="Nishiyama T."/>
            <person name="Hasebe M."/>
            <person name="Maruyama T."/>
            <person name="Minagawa J."/>
            <person name="Obokata J."/>
            <person name="Shigenobu S."/>
        </authorList>
    </citation>
    <scope>NUCLEOTIDE SEQUENCE [LARGE SCALE GENOMIC DNA]</scope>
</reference>
<gene>
    <name evidence="4" type="ORF">ElyMa_006365100</name>
</gene>
<evidence type="ECO:0000259" key="3">
    <source>
        <dbReference type="Pfam" id="PF00535"/>
    </source>
</evidence>
<evidence type="ECO:0000313" key="5">
    <source>
        <dbReference type="Proteomes" id="UP000762676"/>
    </source>
</evidence>
<dbReference type="Gene3D" id="3.90.550.10">
    <property type="entry name" value="Spore Coat Polysaccharide Biosynthesis Protein SpsA, Chain A"/>
    <property type="match status" value="1"/>
</dbReference>
<feature type="region of interest" description="Disordered" evidence="2">
    <location>
        <begin position="55"/>
        <end position="98"/>
    </location>
</feature>
<protein>
    <submittedName>
        <fullName evidence="4">Polypeptide N-acetylgalactosaminyltransferase</fullName>
    </submittedName>
</protein>
<dbReference type="GO" id="GO:0006493">
    <property type="term" value="P:protein O-linked glycosylation"/>
    <property type="evidence" value="ECO:0007669"/>
    <property type="project" value="TreeGrafter"/>
</dbReference>
<evidence type="ECO:0000256" key="2">
    <source>
        <dbReference type="SAM" id="MobiDB-lite"/>
    </source>
</evidence>
<dbReference type="GO" id="GO:0005794">
    <property type="term" value="C:Golgi apparatus"/>
    <property type="evidence" value="ECO:0007669"/>
    <property type="project" value="TreeGrafter"/>
</dbReference>
<name>A0AAV4HNB9_9GAST</name>
<feature type="domain" description="Glycosyltransferase 2-like" evidence="3">
    <location>
        <begin position="286"/>
        <end position="326"/>
    </location>
</feature>
<organism evidence="4 5">
    <name type="scientific">Elysia marginata</name>
    <dbReference type="NCBI Taxonomy" id="1093978"/>
    <lineage>
        <taxon>Eukaryota</taxon>
        <taxon>Metazoa</taxon>
        <taxon>Spiralia</taxon>
        <taxon>Lophotrochozoa</taxon>
        <taxon>Mollusca</taxon>
        <taxon>Gastropoda</taxon>
        <taxon>Heterobranchia</taxon>
        <taxon>Euthyneura</taxon>
        <taxon>Panpulmonata</taxon>
        <taxon>Sacoglossa</taxon>
        <taxon>Placobranchoidea</taxon>
        <taxon>Plakobranchidae</taxon>
        <taxon>Elysia</taxon>
    </lineage>
</organism>
<proteinExistence type="predicted"/>
<feature type="compositionally biased region" description="Basic residues" evidence="2">
    <location>
        <begin position="127"/>
        <end position="137"/>
    </location>
</feature>
<dbReference type="GO" id="GO:0004653">
    <property type="term" value="F:polypeptide N-acetylgalactosaminyltransferase activity"/>
    <property type="evidence" value="ECO:0007669"/>
    <property type="project" value="TreeGrafter"/>
</dbReference>
<dbReference type="EMBL" id="BMAT01012779">
    <property type="protein sequence ID" value="GFR99064.1"/>
    <property type="molecule type" value="Genomic_DNA"/>
</dbReference>
<feature type="region of interest" description="Disordered" evidence="2">
    <location>
        <begin position="127"/>
        <end position="175"/>
    </location>
</feature>
<feature type="compositionally biased region" description="Basic and acidic residues" evidence="2">
    <location>
        <begin position="143"/>
        <end position="173"/>
    </location>
</feature>
<evidence type="ECO:0000313" key="4">
    <source>
        <dbReference type="EMBL" id="GFR99064.1"/>
    </source>
</evidence>
<evidence type="ECO:0000256" key="1">
    <source>
        <dbReference type="ARBA" id="ARBA00023157"/>
    </source>
</evidence>
<dbReference type="AlphaFoldDB" id="A0AAV4HNB9"/>
<dbReference type="Pfam" id="PF00535">
    <property type="entry name" value="Glycos_transf_2"/>
    <property type="match status" value="1"/>
</dbReference>
<dbReference type="Proteomes" id="UP000762676">
    <property type="component" value="Unassembled WGS sequence"/>
</dbReference>
<sequence>MPTLRYIKVKLNRLCSGQGMLLLVPTVWICVLLWSARTADNSARSSLHLNRRPERSFLHKSAAGHRNSKEKHSLHRKASALKHHRPRHGGAGDEDLEVKRLKQPSLSKDGEANGVALLKRVGFLGKVKKRKPSKKQQKTTYTKAEHLNKLLRPSEKRPEFDRPRGRNKSDESPLRVQPHLLQELPIPIVKDLDYTEVRYPNHGRDRQPILPGYRAYPPNMGEWGQPVNIRPETLNVPEKAKYDAGWANHKFNEYASSHISVERDVPDYRPSQCRTRQYSPYLPQASIIICFYNEAWSVLQRTIHSVFRRSPPDLISEVILVDDFSDMGQPEKRGDFLV</sequence>
<keyword evidence="1" id="KW-1015">Disulfide bond</keyword>
<dbReference type="SUPFAM" id="SSF53448">
    <property type="entry name" value="Nucleotide-diphospho-sugar transferases"/>
    <property type="match status" value="1"/>
</dbReference>
<keyword evidence="5" id="KW-1185">Reference proteome</keyword>
<dbReference type="InterPro" id="IPR029044">
    <property type="entry name" value="Nucleotide-diphossugar_trans"/>
</dbReference>
<dbReference type="PANTHER" id="PTHR11675">
    <property type="entry name" value="N-ACETYLGALACTOSAMINYLTRANSFERASE"/>
    <property type="match status" value="1"/>
</dbReference>
<accession>A0AAV4HNB9</accession>
<dbReference type="InterPro" id="IPR001173">
    <property type="entry name" value="Glyco_trans_2-like"/>
</dbReference>